<sequence>MSGERSMENTAEEERETRARSEYFWHTYYGFPSEMLGWALLVVTLLFSAFVISVAMGML</sequence>
<accession>A0A0W8F8X5</accession>
<reference evidence="2" key="1">
    <citation type="journal article" date="2015" name="Proc. Natl. Acad. Sci. U.S.A.">
        <title>Networks of energetic and metabolic interactions define dynamics in microbial communities.</title>
        <authorList>
            <person name="Embree M."/>
            <person name="Liu J.K."/>
            <person name="Al-Bassam M.M."/>
            <person name="Zengler K."/>
        </authorList>
    </citation>
    <scope>NUCLEOTIDE SEQUENCE</scope>
</reference>
<name>A0A0W8F8X5_9ZZZZ</name>
<proteinExistence type="predicted"/>
<evidence type="ECO:0000313" key="2">
    <source>
        <dbReference type="EMBL" id="KUG17042.1"/>
    </source>
</evidence>
<evidence type="ECO:0000256" key="1">
    <source>
        <dbReference type="SAM" id="Phobius"/>
    </source>
</evidence>
<comment type="caution">
    <text evidence="2">The sequence shown here is derived from an EMBL/GenBank/DDBJ whole genome shotgun (WGS) entry which is preliminary data.</text>
</comment>
<dbReference type="AlphaFoldDB" id="A0A0W8F8X5"/>
<gene>
    <name evidence="2" type="ORF">ASZ90_013272</name>
</gene>
<protein>
    <submittedName>
        <fullName evidence="2">Uncharacterized protein</fullName>
    </submittedName>
</protein>
<dbReference type="EMBL" id="LNQE01001467">
    <property type="protein sequence ID" value="KUG17042.1"/>
    <property type="molecule type" value="Genomic_DNA"/>
</dbReference>
<organism evidence="2">
    <name type="scientific">hydrocarbon metagenome</name>
    <dbReference type="NCBI Taxonomy" id="938273"/>
    <lineage>
        <taxon>unclassified sequences</taxon>
        <taxon>metagenomes</taxon>
        <taxon>ecological metagenomes</taxon>
    </lineage>
</organism>
<keyword evidence="1" id="KW-1133">Transmembrane helix</keyword>
<keyword evidence="1" id="KW-0472">Membrane</keyword>
<feature type="transmembrane region" description="Helical" evidence="1">
    <location>
        <begin position="35"/>
        <end position="56"/>
    </location>
</feature>
<keyword evidence="1" id="KW-0812">Transmembrane</keyword>